<name>A0A315XLK8_9EURY</name>
<organism evidence="1 2">
    <name type="scientific">Methanobrevibacter thaueri</name>
    <dbReference type="NCBI Taxonomy" id="190975"/>
    <lineage>
        <taxon>Archaea</taxon>
        <taxon>Methanobacteriati</taxon>
        <taxon>Methanobacteriota</taxon>
        <taxon>Methanomada group</taxon>
        <taxon>Methanobacteria</taxon>
        <taxon>Methanobacteriales</taxon>
        <taxon>Methanobacteriaceae</taxon>
        <taxon>Methanobrevibacter</taxon>
    </lineage>
</organism>
<gene>
    <name evidence="1" type="ORF">MBBTH_13120</name>
</gene>
<dbReference type="EMBL" id="MZGS01000023">
    <property type="protein sequence ID" value="PWB86898.1"/>
    <property type="molecule type" value="Genomic_DNA"/>
</dbReference>
<comment type="caution">
    <text evidence="1">The sequence shown here is derived from an EMBL/GenBank/DDBJ whole genome shotgun (WGS) entry which is preliminary data.</text>
</comment>
<reference evidence="1 2" key="1">
    <citation type="submission" date="2017-03" db="EMBL/GenBank/DDBJ databases">
        <title>Genome sequence of Methanobrevibacter thaueri.</title>
        <authorList>
            <person name="Poehlein A."/>
            <person name="Seedorf H."/>
            <person name="Daniel R."/>
        </authorList>
    </citation>
    <scope>NUCLEOTIDE SEQUENCE [LARGE SCALE GENOMIC DNA]</scope>
    <source>
        <strain evidence="1 2">DSM 11995</strain>
    </source>
</reference>
<accession>A0A315XLK8</accession>
<proteinExistence type="predicted"/>
<sequence>MQSKSNIDAKNIIRMMEIAEIYALTKQTQKSERYHQIIILICDRYPKNEMMLIFKLESLNCLNRTYKSLETTNDLLNLNPYSSAALINIANHLKEEKHAF</sequence>
<keyword evidence="2" id="KW-1185">Reference proteome</keyword>
<dbReference type="RefSeq" id="WP_116592255.1">
    <property type="nucleotide sequence ID" value="NZ_MZGS01000023.1"/>
</dbReference>
<evidence type="ECO:0000313" key="2">
    <source>
        <dbReference type="Proteomes" id="UP000251717"/>
    </source>
</evidence>
<evidence type="ECO:0000313" key="1">
    <source>
        <dbReference type="EMBL" id="PWB86898.1"/>
    </source>
</evidence>
<protein>
    <submittedName>
        <fullName evidence="1">Uncharacterized protein</fullName>
    </submittedName>
</protein>
<dbReference type="Proteomes" id="UP000251717">
    <property type="component" value="Unassembled WGS sequence"/>
</dbReference>
<dbReference type="AlphaFoldDB" id="A0A315XLK8"/>